<feature type="region of interest" description="Disordered" evidence="1">
    <location>
        <begin position="293"/>
        <end position="357"/>
    </location>
</feature>
<feature type="region of interest" description="Disordered" evidence="1">
    <location>
        <begin position="228"/>
        <end position="254"/>
    </location>
</feature>
<dbReference type="InParanoid" id="A0A2V0P845"/>
<evidence type="ECO:0000256" key="1">
    <source>
        <dbReference type="SAM" id="MobiDB-lite"/>
    </source>
</evidence>
<reference evidence="2 3" key="1">
    <citation type="journal article" date="2018" name="Sci. Rep.">
        <title>Raphidocelis subcapitata (=Pseudokirchneriella subcapitata) provides an insight into genome evolution and environmental adaptations in the Sphaeropleales.</title>
        <authorList>
            <person name="Suzuki S."/>
            <person name="Yamaguchi H."/>
            <person name="Nakajima N."/>
            <person name="Kawachi M."/>
        </authorList>
    </citation>
    <scope>NUCLEOTIDE SEQUENCE [LARGE SCALE GENOMIC DNA]</scope>
    <source>
        <strain evidence="2 3">NIES-35</strain>
    </source>
</reference>
<organism evidence="2 3">
    <name type="scientific">Raphidocelis subcapitata</name>
    <dbReference type="NCBI Taxonomy" id="307507"/>
    <lineage>
        <taxon>Eukaryota</taxon>
        <taxon>Viridiplantae</taxon>
        <taxon>Chlorophyta</taxon>
        <taxon>core chlorophytes</taxon>
        <taxon>Chlorophyceae</taxon>
        <taxon>CS clade</taxon>
        <taxon>Sphaeropleales</taxon>
        <taxon>Selenastraceae</taxon>
        <taxon>Raphidocelis</taxon>
    </lineage>
</organism>
<dbReference type="Proteomes" id="UP000247498">
    <property type="component" value="Unassembled WGS sequence"/>
</dbReference>
<evidence type="ECO:0000313" key="3">
    <source>
        <dbReference type="Proteomes" id="UP000247498"/>
    </source>
</evidence>
<gene>
    <name evidence="2" type="ORF">Rsub_08853</name>
</gene>
<evidence type="ECO:0008006" key="4">
    <source>
        <dbReference type="Google" id="ProtNLM"/>
    </source>
</evidence>
<keyword evidence="3" id="KW-1185">Reference proteome</keyword>
<comment type="caution">
    <text evidence="2">The sequence shown here is derived from an EMBL/GenBank/DDBJ whole genome shotgun (WGS) entry which is preliminary data.</text>
</comment>
<evidence type="ECO:0000313" key="2">
    <source>
        <dbReference type="EMBL" id="GBF96038.1"/>
    </source>
</evidence>
<dbReference type="EMBL" id="BDRX01000073">
    <property type="protein sequence ID" value="GBF96038.1"/>
    <property type="molecule type" value="Genomic_DNA"/>
</dbReference>
<feature type="compositionally biased region" description="Gly residues" evidence="1">
    <location>
        <begin position="242"/>
        <end position="251"/>
    </location>
</feature>
<feature type="compositionally biased region" description="Basic residues" evidence="1">
    <location>
        <begin position="324"/>
        <end position="337"/>
    </location>
</feature>
<sequence>MPMERSPETLAFLARERLVPSRVEADGNCLIGSILAALGLWHAWLPGAVRQRLADALRCLFEELPEAADLLQELLLDGEKFKSLDDLLRACRTLGHPLPVWALALLAPLLRVNVKVFTPTEHGPPRTDTWSCPGAVGTIHLLQEQTGVPGLTHFSPLLHLDSQAPPVGAALPLARQDAVVYAELLWVLPALISNAEEQLRAAATAAEKERMERVLLILKGRLGRLRAPQPAHAEDARPAAQAGGGGGGSSSGGCAFLRKRERLQPSAASPPEVIGEFENLRLPLLRMAAQVQAGGSAARSSSSSSSSSDLVEPPQVERGERGRGRGGRQRRRRHKRQEKGGGGGGGGDDTRAQLAAA</sequence>
<proteinExistence type="predicted"/>
<dbReference type="AlphaFoldDB" id="A0A2V0P845"/>
<protein>
    <recommendedName>
        <fullName evidence="4">OTU domain-containing protein</fullName>
    </recommendedName>
</protein>
<name>A0A2V0P845_9CHLO</name>
<accession>A0A2V0P845</accession>